<dbReference type="PANTHER" id="PTHR40065">
    <property type="entry name" value="RNA-BINDING PROTEIN YHBY"/>
    <property type="match status" value="1"/>
</dbReference>
<dbReference type="OrthoDB" id="30785at2157"/>
<dbReference type="EMBL" id="SNYS01000008">
    <property type="protein sequence ID" value="TDQ68817.1"/>
    <property type="molecule type" value="Genomic_DNA"/>
</dbReference>
<dbReference type="SUPFAM" id="SSF75471">
    <property type="entry name" value="YhbY-like"/>
    <property type="match status" value="1"/>
</dbReference>
<dbReference type="GO" id="GO:0003723">
    <property type="term" value="F:RNA binding"/>
    <property type="evidence" value="ECO:0007669"/>
    <property type="project" value="UniProtKB-UniRule"/>
</dbReference>
<sequence length="87" mass="9909">MDKVKLYTLKKESVNLTPLMSVGKNGMADSVIEELKKQLKVRKLVKVRIHKNSGESDDMKETALELCEKCNAELIDVRGRTVTLYKK</sequence>
<reference evidence="4 5" key="1">
    <citation type="submission" date="2019-03" db="EMBL/GenBank/DDBJ databases">
        <title>Genomic Encyclopedia of Type Strains, Phase IV (KMG-IV): sequencing the most valuable type-strain genomes for metagenomic binning, comparative biology and taxonomic classification.</title>
        <authorList>
            <person name="Goeker M."/>
        </authorList>
    </citation>
    <scope>NUCLEOTIDE SEQUENCE [LARGE SCALE GENOMIC DNA]</scope>
    <source>
        <strain evidence="4 5">DSM 13328</strain>
    </source>
</reference>
<evidence type="ECO:0000259" key="3">
    <source>
        <dbReference type="PROSITE" id="PS51295"/>
    </source>
</evidence>
<evidence type="ECO:0000256" key="1">
    <source>
        <dbReference type="ARBA" id="ARBA00022884"/>
    </source>
</evidence>
<dbReference type="InterPro" id="IPR051925">
    <property type="entry name" value="RNA-binding_domain"/>
</dbReference>
<evidence type="ECO:0000256" key="2">
    <source>
        <dbReference type="PROSITE-ProRule" id="PRU00626"/>
    </source>
</evidence>
<evidence type="ECO:0000313" key="5">
    <source>
        <dbReference type="Proteomes" id="UP000294855"/>
    </source>
</evidence>
<keyword evidence="5" id="KW-1185">Reference proteome</keyword>
<feature type="domain" description="CRM" evidence="3">
    <location>
        <begin position="1"/>
        <end position="87"/>
    </location>
</feature>
<accession>A0A484F4I8</accession>
<dbReference type="PANTHER" id="PTHR40065:SF3">
    <property type="entry name" value="RNA-BINDING PROTEIN YHBY"/>
    <property type="match status" value="1"/>
</dbReference>
<dbReference type="Proteomes" id="UP000294855">
    <property type="component" value="Unassembled WGS sequence"/>
</dbReference>
<comment type="caution">
    <text evidence="4">The sequence shown here is derived from an EMBL/GenBank/DDBJ whole genome shotgun (WGS) entry which is preliminary data.</text>
</comment>
<dbReference type="PROSITE" id="PS51295">
    <property type="entry name" value="CRM"/>
    <property type="match status" value="1"/>
</dbReference>
<name>A0A484F4I8_9EURY</name>
<evidence type="ECO:0000313" key="4">
    <source>
        <dbReference type="EMBL" id="TDQ68817.1"/>
    </source>
</evidence>
<dbReference type="RefSeq" id="WP_133517464.1">
    <property type="nucleotide sequence ID" value="NZ_JAHDUW010000003.1"/>
</dbReference>
<protein>
    <submittedName>
        <fullName evidence="4">RNA-binding protein</fullName>
    </submittedName>
</protein>
<dbReference type="Pfam" id="PF01985">
    <property type="entry name" value="CRS1_YhbY"/>
    <property type="match status" value="1"/>
</dbReference>
<dbReference type="AlphaFoldDB" id="A0A484F4I8"/>
<keyword evidence="1 2" id="KW-0694">RNA-binding</keyword>
<organism evidence="4 5">
    <name type="scientific">Methanimicrococcus blatticola</name>
    <dbReference type="NCBI Taxonomy" id="91560"/>
    <lineage>
        <taxon>Archaea</taxon>
        <taxon>Methanobacteriati</taxon>
        <taxon>Methanobacteriota</taxon>
        <taxon>Stenosarchaea group</taxon>
        <taxon>Methanomicrobia</taxon>
        <taxon>Methanosarcinales</taxon>
        <taxon>Methanosarcinaceae</taxon>
        <taxon>Methanimicrococcus</taxon>
    </lineage>
</organism>
<dbReference type="InterPro" id="IPR001890">
    <property type="entry name" value="RNA-binding_CRM"/>
</dbReference>
<dbReference type="SMART" id="SM01103">
    <property type="entry name" value="CRS1_YhbY"/>
    <property type="match status" value="1"/>
</dbReference>
<proteinExistence type="predicted"/>
<dbReference type="InterPro" id="IPR035920">
    <property type="entry name" value="YhbY-like_sf"/>
</dbReference>
<gene>
    <name evidence="4" type="ORF">C7391_1013</name>
</gene>
<dbReference type="Gene3D" id="3.30.110.60">
    <property type="entry name" value="YhbY-like"/>
    <property type="match status" value="1"/>
</dbReference>